<name>A0A5S4EM62_9PROT</name>
<dbReference type="InterPro" id="IPR026881">
    <property type="entry name" value="WYL_dom"/>
</dbReference>
<organism evidence="4 5">
    <name type="scientific">Candidatus Accumulibacter phosphatis</name>
    <dbReference type="NCBI Taxonomy" id="327160"/>
    <lineage>
        <taxon>Bacteria</taxon>
        <taxon>Pseudomonadati</taxon>
        <taxon>Pseudomonadota</taxon>
        <taxon>Betaproteobacteria</taxon>
        <taxon>Candidatus Accumulibacter</taxon>
    </lineage>
</organism>
<comment type="caution">
    <text evidence="4">The sequence shown here is derived from an EMBL/GenBank/DDBJ whole genome shotgun (WGS) entry which is preliminary data.</text>
</comment>
<dbReference type="PANTHER" id="PTHR34580:SF3">
    <property type="entry name" value="PROTEIN PAFB"/>
    <property type="match status" value="1"/>
</dbReference>
<gene>
    <name evidence="4" type="ORF">ACCUM_4328</name>
</gene>
<keyword evidence="5" id="KW-1185">Reference proteome</keyword>
<dbReference type="PROSITE" id="PS52050">
    <property type="entry name" value="WYL"/>
    <property type="match status" value="1"/>
</dbReference>
<dbReference type="EMBL" id="SWAD01000050">
    <property type="protein sequence ID" value="TMQ76478.1"/>
    <property type="molecule type" value="Genomic_DNA"/>
</dbReference>
<sequence>MAGINRTDRLRQIQDLLSTKRVMFRSDFMERFGISRATLGRDIQALRDRFQVPIDFDPEYGGYRLGAPEEAGGQFELPHMWFSAEEIHALLTMQHLLSNLDSGGLLGGQIKPLLSRLTKLLGAGDNPSAEVARRIRIETVAARSYRLEHFQAVGSALLRRRRLVIGYHARGKNEHSRREVSPQRLVHYRDNWYLDGWCHLRNELRAFAVDAIRDVRVLDRPAVDIDDADLDRELGSGYGIFSGASVRWASLVFSSERARWVANERWHPAQHGRFLDDGRYELTLPYSREPELIMDILRHGRHVTVLAPESLRAAVRQEHLDAARNLGACSEIEPATSQNADQGQ</sequence>
<feature type="domain" description="WYL" evidence="2">
    <location>
        <begin position="148"/>
        <end position="217"/>
    </location>
</feature>
<proteinExistence type="predicted"/>
<reference evidence="4 5" key="1">
    <citation type="submission" date="2019-04" db="EMBL/GenBank/DDBJ databases">
        <title>A novel phosphate-accumulating bacterium identified in bioreactor for phosphate removal from wastewater.</title>
        <authorList>
            <person name="Kotlyarov R.Y."/>
            <person name="Beletsky A.V."/>
            <person name="Kallistova A.Y."/>
            <person name="Dorofeev A.G."/>
            <person name="Nikolaev Y.Y."/>
            <person name="Pimenov N.V."/>
            <person name="Ravin N.V."/>
            <person name="Mardanov A.V."/>
        </authorList>
    </citation>
    <scope>NUCLEOTIDE SEQUENCE [LARGE SCALE GENOMIC DNA]</scope>
    <source>
        <strain evidence="4 5">Bin19</strain>
    </source>
</reference>
<evidence type="ECO:0000313" key="5">
    <source>
        <dbReference type="Proteomes" id="UP000306324"/>
    </source>
</evidence>
<dbReference type="InterPro" id="IPR013196">
    <property type="entry name" value="HTH_11"/>
</dbReference>
<dbReference type="InterPro" id="IPR057727">
    <property type="entry name" value="WCX_dom"/>
</dbReference>
<evidence type="ECO:0000313" key="4">
    <source>
        <dbReference type="EMBL" id="TMQ76478.1"/>
    </source>
</evidence>
<dbReference type="Pfam" id="PF13280">
    <property type="entry name" value="WYL"/>
    <property type="match status" value="1"/>
</dbReference>
<dbReference type="AlphaFoldDB" id="A0A5S4EM62"/>
<dbReference type="InterPro" id="IPR051534">
    <property type="entry name" value="CBASS_pafABC_assoc_protein"/>
</dbReference>
<protein>
    <submittedName>
        <fullName evidence="4">Transcriptional regulator</fullName>
    </submittedName>
</protein>
<dbReference type="PANTHER" id="PTHR34580">
    <property type="match status" value="1"/>
</dbReference>
<dbReference type="Gene3D" id="1.10.10.10">
    <property type="entry name" value="Winged helix-like DNA-binding domain superfamily/Winged helix DNA-binding domain"/>
    <property type="match status" value="1"/>
</dbReference>
<feature type="domain" description="Helix-turn-helix type 11" evidence="1">
    <location>
        <begin position="9"/>
        <end position="64"/>
    </location>
</feature>
<dbReference type="Pfam" id="PF08279">
    <property type="entry name" value="HTH_11"/>
    <property type="match status" value="1"/>
</dbReference>
<dbReference type="InterPro" id="IPR036388">
    <property type="entry name" value="WH-like_DNA-bd_sf"/>
</dbReference>
<evidence type="ECO:0000259" key="3">
    <source>
        <dbReference type="Pfam" id="PF25583"/>
    </source>
</evidence>
<accession>A0A5S4EM62</accession>
<dbReference type="Proteomes" id="UP000306324">
    <property type="component" value="Unassembled WGS sequence"/>
</dbReference>
<feature type="domain" description="WCX" evidence="3">
    <location>
        <begin position="248"/>
        <end position="320"/>
    </location>
</feature>
<dbReference type="RefSeq" id="WP_348646141.1">
    <property type="nucleotide sequence ID" value="NZ_SWAD01000050.1"/>
</dbReference>
<dbReference type="Pfam" id="PF25583">
    <property type="entry name" value="WCX"/>
    <property type="match status" value="1"/>
</dbReference>
<evidence type="ECO:0000259" key="1">
    <source>
        <dbReference type="Pfam" id="PF08279"/>
    </source>
</evidence>
<evidence type="ECO:0000259" key="2">
    <source>
        <dbReference type="Pfam" id="PF13280"/>
    </source>
</evidence>